<protein>
    <recommendedName>
        <fullName evidence="9">Major facilitator superfamily (MFS) profile domain-containing protein</fullName>
    </recommendedName>
</protein>
<keyword evidence="2" id="KW-0813">Transport</keyword>
<keyword evidence="4 6" id="KW-1133">Transmembrane helix</keyword>
<evidence type="ECO:0000256" key="1">
    <source>
        <dbReference type="ARBA" id="ARBA00004141"/>
    </source>
</evidence>
<keyword evidence="5 6" id="KW-0472">Membrane</keyword>
<evidence type="ECO:0000256" key="6">
    <source>
        <dbReference type="SAM" id="Phobius"/>
    </source>
</evidence>
<feature type="transmembrane region" description="Helical" evidence="6">
    <location>
        <begin position="85"/>
        <end position="110"/>
    </location>
</feature>
<dbReference type="KEGG" id="lgi:LOTGIDRAFT_176016"/>
<feature type="transmembrane region" description="Helical" evidence="6">
    <location>
        <begin position="451"/>
        <end position="475"/>
    </location>
</feature>
<accession>V3ZPN5</accession>
<dbReference type="CTD" id="20243543"/>
<evidence type="ECO:0008006" key="9">
    <source>
        <dbReference type="Google" id="ProtNLM"/>
    </source>
</evidence>
<dbReference type="GeneID" id="20243543"/>
<dbReference type="AlphaFoldDB" id="V3ZPN5"/>
<dbReference type="PANTHER" id="PTHR43385:SF1">
    <property type="entry name" value="RIBOFLAVIN TRANSPORTER RIBJ"/>
    <property type="match status" value="1"/>
</dbReference>
<proteinExistence type="predicted"/>
<feature type="transmembrane region" description="Helical" evidence="6">
    <location>
        <begin position="423"/>
        <end position="445"/>
    </location>
</feature>
<dbReference type="GO" id="GO:0022857">
    <property type="term" value="F:transmembrane transporter activity"/>
    <property type="evidence" value="ECO:0007669"/>
    <property type="project" value="InterPro"/>
</dbReference>
<dbReference type="OrthoDB" id="410267at2759"/>
<feature type="transmembrane region" description="Helical" evidence="6">
    <location>
        <begin position="362"/>
        <end position="381"/>
    </location>
</feature>
<evidence type="ECO:0000256" key="5">
    <source>
        <dbReference type="ARBA" id="ARBA00023136"/>
    </source>
</evidence>
<dbReference type="PANTHER" id="PTHR43385">
    <property type="entry name" value="RIBOFLAVIN TRANSPORTER RIBJ"/>
    <property type="match status" value="1"/>
</dbReference>
<dbReference type="SUPFAM" id="SSF103473">
    <property type="entry name" value="MFS general substrate transporter"/>
    <property type="match status" value="1"/>
</dbReference>
<comment type="subcellular location">
    <subcellularLocation>
        <location evidence="1">Membrane</location>
        <topology evidence="1">Multi-pass membrane protein</topology>
    </subcellularLocation>
</comment>
<dbReference type="InterPro" id="IPR036259">
    <property type="entry name" value="MFS_trans_sf"/>
</dbReference>
<name>V3ZPN5_LOTGI</name>
<evidence type="ECO:0000256" key="3">
    <source>
        <dbReference type="ARBA" id="ARBA00022692"/>
    </source>
</evidence>
<feature type="transmembrane region" description="Helical" evidence="6">
    <location>
        <begin position="9"/>
        <end position="30"/>
    </location>
</feature>
<keyword evidence="8" id="KW-1185">Reference proteome</keyword>
<gene>
    <name evidence="7" type="ORF">LOTGIDRAFT_176016</name>
</gene>
<evidence type="ECO:0000313" key="7">
    <source>
        <dbReference type="EMBL" id="ESO86312.1"/>
    </source>
</evidence>
<sequence>MERKYVNRGILSVAGAMLIELSLGTLYIFGNYTPYFTSYLRNDTSDEQHLSYGATSWVAMAGTGVACLTGPLFGLLERVLNYRALLILSCFVYSNMTLSIPSGGILSTYYTVQYSLATMIVTFGICTGIGKIVAYPAALKCAMEWFPERSGLISGLVLAGYGLSSFIFNWVITLIINPNNLTPDIQVGNSKFFSQKSVLDKVPESFLILGAVLVGLQVIGILLISDSKQYKKKSKQDVIINTDEDVSRYGSINAEVVIDNDDDGNSDSSVNKNNTEEIGRAAPRDYAIKEAFTSSGFYILWCMMLPFELSVAIIALCYKTYGQTFIRDDHFLAMVGSLSAIFNAGGRLFWGSLGDKLGHKLTMCLITASFSVFISTLVMMSEYGGKYIFLIWICLVYFSFSGIFSILPVIVLKLYGAKNYLTIYNAVRSSGAVSSVGTSLLVTWLEPVSGWADIFLLTSGLTSFGFCMSVLLDIITTKHHLRDK</sequence>
<dbReference type="Proteomes" id="UP000030746">
    <property type="component" value="Unassembled WGS sequence"/>
</dbReference>
<keyword evidence="3 6" id="KW-0812">Transmembrane</keyword>
<evidence type="ECO:0000256" key="2">
    <source>
        <dbReference type="ARBA" id="ARBA00022448"/>
    </source>
</evidence>
<feature type="transmembrane region" description="Helical" evidence="6">
    <location>
        <begin position="151"/>
        <end position="176"/>
    </location>
</feature>
<feature type="transmembrane region" description="Helical" evidence="6">
    <location>
        <begin position="50"/>
        <end position="73"/>
    </location>
</feature>
<dbReference type="InterPro" id="IPR011701">
    <property type="entry name" value="MFS"/>
</dbReference>
<feature type="transmembrane region" description="Helical" evidence="6">
    <location>
        <begin position="298"/>
        <end position="318"/>
    </location>
</feature>
<dbReference type="InterPro" id="IPR052983">
    <property type="entry name" value="MFS_Riboflavin_Transporter"/>
</dbReference>
<reference evidence="7 8" key="1">
    <citation type="journal article" date="2013" name="Nature">
        <title>Insights into bilaterian evolution from three spiralian genomes.</title>
        <authorList>
            <person name="Simakov O."/>
            <person name="Marletaz F."/>
            <person name="Cho S.J."/>
            <person name="Edsinger-Gonzales E."/>
            <person name="Havlak P."/>
            <person name="Hellsten U."/>
            <person name="Kuo D.H."/>
            <person name="Larsson T."/>
            <person name="Lv J."/>
            <person name="Arendt D."/>
            <person name="Savage R."/>
            <person name="Osoegawa K."/>
            <person name="de Jong P."/>
            <person name="Grimwood J."/>
            <person name="Chapman J.A."/>
            <person name="Shapiro H."/>
            <person name="Aerts A."/>
            <person name="Otillar R.P."/>
            <person name="Terry A.Y."/>
            <person name="Boore J.L."/>
            <person name="Grigoriev I.V."/>
            <person name="Lindberg D.R."/>
            <person name="Seaver E.C."/>
            <person name="Weisblat D.A."/>
            <person name="Putnam N.H."/>
            <person name="Rokhsar D.S."/>
        </authorList>
    </citation>
    <scope>NUCLEOTIDE SEQUENCE [LARGE SCALE GENOMIC DNA]</scope>
</reference>
<dbReference type="Pfam" id="PF07690">
    <property type="entry name" value="MFS_1"/>
    <property type="match status" value="1"/>
</dbReference>
<feature type="transmembrane region" description="Helical" evidence="6">
    <location>
        <begin position="330"/>
        <end position="350"/>
    </location>
</feature>
<evidence type="ECO:0000256" key="4">
    <source>
        <dbReference type="ARBA" id="ARBA00022989"/>
    </source>
</evidence>
<evidence type="ECO:0000313" key="8">
    <source>
        <dbReference type="Proteomes" id="UP000030746"/>
    </source>
</evidence>
<dbReference type="RefSeq" id="XP_009063000.1">
    <property type="nucleotide sequence ID" value="XM_009064752.1"/>
</dbReference>
<dbReference type="HOGENOM" id="CLU_001265_59_6_1"/>
<dbReference type="EMBL" id="KB203103">
    <property type="protein sequence ID" value="ESO86312.1"/>
    <property type="molecule type" value="Genomic_DNA"/>
</dbReference>
<dbReference type="OMA" id="QARVWPQ"/>
<feature type="transmembrane region" description="Helical" evidence="6">
    <location>
        <begin position="116"/>
        <end position="139"/>
    </location>
</feature>
<feature type="transmembrane region" description="Helical" evidence="6">
    <location>
        <begin position="387"/>
        <end position="411"/>
    </location>
</feature>
<dbReference type="Gene3D" id="1.20.1250.20">
    <property type="entry name" value="MFS general substrate transporter like domains"/>
    <property type="match status" value="2"/>
</dbReference>
<organism evidence="7 8">
    <name type="scientific">Lottia gigantea</name>
    <name type="common">Giant owl limpet</name>
    <dbReference type="NCBI Taxonomy" id="225164"/>
    <lineage>
        <taxon>Eukaryota</taxon>
        <taxon>Metazoa</taxon>
        <taxon>Spiralia</taxon>
        <taxon>Lophotrochozoa</taxon>
        <taxon>Mollusca</taxon>
        <taxon>Gastropoda</taxon>
        <taxon>Patellogastropoda</taxon>
        <taxon>Lottioidea</taxon>
        <taxon>Lottiidae</taxon>
        <taxon>Lottia</taxon>
    </lineage>
</organism>
<dbReference type="GO" id="GO:0016020">
    <property type="term" value="C:membrane"/>
    <property type="evidence" value="ECO:0007669"/>
    <property type="project" value="UniProtKB-SubCell"/>
</dbReference>
<feature type="transmembrane region" description="Helical" evidence="6">
    <location>
        <begin position="206"/>
        <end position="225"/>
    </location>
</feature>